<keyword evidence="3" id="KW-0813">Transport</keyword>
<feature type="transmembrane region" description="Helical" evidence="7">
    <location>
        <begin position="55"/>
        <end position="75"/>
    </location>
</feature>
<feature type="transmembrane region" description="Helical" evidence="7">
    <location>
        <begin position="162"/>
        <end position="183"/>
    </location>
</feature>
<dbReference type="GO" id="GO:0005886">
    <property type="term" value="C:plasma membrane"/>
    <property type="evidence" value="ECO:0007669"/>
    <property type="project" value="TreeGrafter"/>
</dbReference>
<sequence>MPSIFQQLKGLGEGLQWKVGISLDHQEKQTSSHEKEKTSPNSATRLIPSDWRRELLAGTVSFFAAVYIIIVNSSILADAGIPQEAGIIATILASAIGCFIMGLWGNAPLVIVPGMGINAMFTYTLVQGMGLTWQQALAAVMMSGICFFAISMTSLVEKLRTAIPASLQEAISVGIGLMLVLIGLHKGGVIASDRSSVIAVQSFADPGVLVTLATLALTCILYIRKVPGNLLLAIIGGSALAYLFKAVPSKAATGVGGSSWSSYGDLFGQLSVKGASITTLVIAVFSLTLVIVFENVGLINAQLKMSGRTERFKRVTQATSLTVILSGIFGTSPTVSTVEAAAGISAGGRTGWASIATGTLFLLSFIAMPVITLVPDQAVAPILIFIGGLMMPAVRHISFERMEEGLPAFFIIAFIPLMHSIVDGIAIGFISYALFHIAVGKWREVKPLFYIISLLFVMHFVLQTM</sequence>
<gene>
    <name evidence="8" type="primary">pbuO_3</name>
    <name evidence="8" type="ORF">ERICIII_03063</name>
</gene>
<accession>A0A2L1U2N3</accession>
<dbReference type="InterPro" id="IPR006043">
    <property type="entry name" value="NCS2"/>
</dbReference>
<feature type="transmembrane region" description="Helical" evidence="7">
    <location>
        <begin position="447"/>
        <end position="464"/>
    </location>
</feature>
<protein>
    <submittedName>
        <fullName evidence="8">Guanine/hypoxanthine permease PbuO</fullName>
    </submittedName>
</protein>
<reference evidence="9" key="1">
    <citation type="submission" date="2017-02" db="EMBL/GenBank/DDBJ databases">
        <title>Delineation of Paenibacillus larvae strains originating from foulbrood outbreaks.</title>
        <authorList>
            <person name="Beims H."/>
            <person name="Bunk B."/>
            <person name="Sproeer C."/>
            <person name="Mohr K.I."/>
            <person name="Pradella S."/>
            <person name="Guenther G."/>
            <person name="Rohde M."/>
            <person name="von der Ohe W."/>
            <person name="Steinert M."/>
        </authorList>
    </citation>
    <scope>NUCLEOTIDE SEQUENCE [LARGE SCALE GENOMIC DNA]</scope>
    <source>
        <strain evidence="9">Eric_III</strain>
    </source>
</reference>
<feature type="transmembrane region" description="Helical" evidence="7">
    <location>
        <begin position="352"/>
        <end position="371"/>
    </location>
</feature>
<feature type="transmembrane region" description="Helical" evidence="7">
    <location>
        <begin position="409"/>
        <end position="435"/>
    </location>
</feature>
<evidence type="ECO:0000256" key="5">
    <source>
        <dbReference type="ARBA" id="ARBA00022989"/>
    </source>
</evidence>
<dbReference type="GO" id="GO:0005345">
    <property type="term" value="F:purine nucleobase transmembrane transporter activity"/>
    <property type="evidence" value="ECO:0007669"/>
    <property type="project" value="TreeGrafter"/>
</dbReference>
<proteinExistence type="inferred from homology"/>
<evidence type="ECO:0000256" key="2">
    <source>
        <dbReference type="ARBA" id="ARBA00005697"/>
    </source>
</evidence>
<dbReference type="PANTHER" id="PTHR43337">
    <property type="entry name" value="XANTHINE/URACIL PERMEASE C887.17-RELATED"/>
    <property type="match status" value="1"/>
</dbReference>
<feature type="transmembrane region" description="Helical" evidence="7">
    <location>
        <begin position="109"/>
        <end position="126"/>
    </location>
</feature>
<keyword evidence="5 7" id="KW-1133">Transmembrane helix</keyword>
<evidence type="ECO:0000256" key="4">
    <source>
        <dbReference type="ARBA" id="ARBA00022692"/>
    </source>
</evidence>
<feature type="transmembrane region" description="Helical" evidence="7">
    <location>
        <begin position="230"/>
        <end position="247"/>
    </location>
</feature>
<dbReference type="STRING" id="147375.BXP28_07845"/>
<feature type="transmembrane region" description="Helical" evidence="7">
    <location>
        <begin position="267"/>
        <end position="293"/>
    </location>
</feature>
<evidence type="ECO:0000313" key="9">
    <source>
        <dbReference type="Proteomes" id="UP000239833"/>
    </source>
</evidence>
<evidence type="ECO:0000256" key="1">
    <source>
        <dbReference type="ARBA" id="ARBA00004141"/>
    </source>
</evidence>
<name>A0A2L1U2N3_9BACL</name>
<feature type="transmembrane region" description="Helical" evidence="7">
    <location>
        <begin position="314"/>
        <end position="332"/>
    </location>
</feature>
<comment type="similarity">
    <text evidence="2">Belongs to the nucleobase:cation symporter-2 (NCS2) (TC 2.A.40) family. Azg-like subfamily.</text>
</comment>
<dbReference type="PANTHER" id="PTHR43337:SF2">
    <property type="entry name" value="XANTHINE_URACIL PERMEASE"/>
    <property type="match status" value="1"/>
</dbReference>
<feature type="transmembrane region" description="Helical" evidence="7">
    <location>
        <begin position="203"/>
        <end position="223"/>
    </location>
</feature>
<evidence type="ECO:0000256" key="3">
    <source>
        <dbReference type="ARBA" id="ARBA00022448"/>
    </source>
</evidence>
<dbReference type="InterPro" id="IPR045018">
    <property type="entry name" value="Azg-like"/>
</dbReference>
<dbReference type="AlphaFoldDB" id="A0A2L1U2N3"/>
<evidence type="ECO:0000256" key="6">
    <source>
        <dbReference type="ARBA" id="ARBA00023136"/>
    </source>
</evidence>
<evidence type="ECO:0000256" key="7">
    <source>
        <dbReference type="SAM" id="Phobius"/>
    </source>
</evidence>
<dbReference type="Proteomes" id="UP000239833">
    <property type="component" value="Chromosome"/>
</dbReference>
<keyword evidence="4 7" id="KW-0812">Transmembrane</keyword>
<feature type="transmembrane region" description="Helical" evidence="7">
    <location>
        <begin position="132"/>
        <end position="150"/>
    </location>
</feature>
<comment type="subcellular location">
    <subcellularLocation>
        <location evidence="1">Membrane</location>
        <topology evidence="1">Multi-pass membrane protein</topology>
    </subcellularLocation>
</comment>
<dbReference type="Pfam" id="PF00860">
    <property type="entry name" value="Xan_ur_permease"/>
    <property type="match status" value="1"/>
</dbReference>
<feature type="transmembrane region" description="Helical" evidence="7">
    <location>
        <begin position="87"/>
        <end position="104"/>
    </location>
</feature>
<dbReference type="EMBL" id="CP019655">
    <property type="protein sequence ID" value="AVF27190.1"/>
    <property type="molecule type" value="Genomic_DNA"/>
</dbReference>
<feature type="transmembrane region" description="Helical" evidence="7">
    <location>
        <begin position="378"/>
        <end position="397"/>
    </location>
</feature>
<keyword evidence="6 7" id="KW-0472">Membrane</keyword>
<organism evidence="8 9">
    <name type="scientific">Paenibacillus larvae subsp. larvae</name>
    <dbReference type="NCBI Taxonomy" id="147375"/>
    <lineage>
        <taxon>Bacteria</taxon>
        <taxon>Bacillati</taxon>
        <taxon>Bacillota</taxon>
        <taxon>Bacilli</taxon>
        <taxon>Bacillales</taxon>
        <taxon>Paenibacillaceae</taxon>
        <taxon>Paenibacillus</taxon>
    </lineage>
</organism>
<evidence type="ECO:0000313" key="8">
    <source>
        <dbReference type="EMBL" id="AVF27190.1"/>
    </source>
</evidence>